<dbReference type="Pfam" id="PF05901">
    <property type="entry name" value="Excalibur"/>
    <property type="match status" value="1"/>
</dbReference>
<dbReference type="EMBL" id="DMDD01000019">
    <property type="protein sequence ID" value="HAF71651.1"/>
    <property type="molecule type" value="Genomic_DNA"/>
</dbReference>
<accession>A0A3B9QRN7</accession>
<feature type="domain" description="Excalibur calcium-binding" evidence="1">
    <location>
        <begin position="1"/>
        <end position="17"/>
    </location>
</feature>
<evidence type="ECO:0000313" key="2">
    <source>
        <dbReference type="EMBL" id="HAF71651.1"/>
    </source>
</evidence>
<protein>
    <recommendedName>
        <fullName evidence="1">Excalibur calcium-binding domain-containing protein</fullName>
    </recommendedName>
</protein>
<comment type="caution">
    <text evidence="2">The sequence shown here is derived from an EMBL/GenBank/DDBJ whole genome shotgun (WGS) entry which is preliminary data.</text>
</comment>
<proteinExistence type="predicted"/>
<name>A0A3B9QRN7_9CORY</name>
<feature type="non-terminal residue" evidence="2">
    <location>
        <position position="1"/>
    </location>
</feature>
<dbReference type="Proteomes" id="UP000260925">
    <property type="component" value="Unassembled WGS sequence"/>
</dbReference>
<organism evidence="2 3">
    <name type="scientific">Corynebacterium variabile</name>
    <dbReference type="NCBI Taxonomy" id="1727"/>
    <lineage>
        <taxon>Bacteria</taxon>
        <taxon>Bacillati</taxon>
        <taxon>Actinomycetota</taxon>
        <taxon>Actinomycetes</taxon>
        <taxon>Mycobacteriales</taxon>
        <taxon>Corynebacteriaceae</taxon>
        <taxon>Corynebacterium</taxon>
    </lineage>
</organism>
<dbReference type="InterPro" id="IPR008613">
    <property type="entry name" value="Excalibur_Ca-bd_domain"/>
</dbReference>
<sequence>PGYRSGMDGDSDGVACE</sequence>
<evidence type="ECO:0000259" key="1">
    <source>
        <dbReference type="Pfam" id="PF05901"/>
    </source>
</evidence>
<gene>
    <name evidence="2" type="ORF">DCL06_00585</name>
</gene>
<evidence type="ECO:0000313" key="3">
    <source>
        <dbReference type="Proteomes" id="UP000260925"/>
    </source>
</evidence>
<reference evidence="2 3" key="1">
    <citation type="journal article" date="2018" name="Nat. Biotechnol.">
        <title>A standardized bacterial taxonomy based on genome phylogeny substantially revises the tree of life.</title>
        <authorList>
            <person name="Parks D.H."/>
            <person name="Chuvochina M."/>
            <person name="Waite D.W."/>
            <person name="Rinke C."/>
            <person name="Skarshewski A."/>
            <person name="Chaumeil P.A."/>
            <person name="Hugenholtz P."/>
        </authorList>
    </citation>
    <scope>NUCLEOTIDE SEQUENCE [LARGE SCALE GENOMIC DNA]</scope>
    <source>
        <strain evidence="2">UBA9851</strain>
    </source>
</reference>
<dbReference type="AlphaFoldDB" id="A0A3B9QRN7"/>